<dbReference type="CDD" id="cd02440">
    <property type="entry name" value="AdoMet_MTases"/>
    <property type="match status" value="1"/>
</dbReference>
<dbReference type="Proteomes" id="UP001219585">
    <property type="component" value="Chromosome"/>
</dbReference>
<protein>
    <submittedName>
        <fullName evidence="2">Class I SAM-dependent methyltransferase</fullName>
    </submittedName>
</protein>
<dbReference type="RefSeq" id="WP_274796916.1">
    <property type="nucleotide sequence ID" value="NZ_CP113527.1"/>
</dbReference>
<dbReference type="AlphaFoldDB" id="A0AAJ5RNT0"/>
<feature type="domain" description="Methyltransferase type 11" evidence="1">
    <location>
        <begin position="61"/>
        <end position="155"/>
    </location>
</feature>
<dbReference type="Gene3D" id="3.40.50.150">
    <property type="entry name" value="Vaccinia Virus protein VP39"/>
    <property type="match status" value="1"/>
</dbReference>
<accession>A0AAJ5RNT0</accession>
<dbReference type="GO" id="GO:0008757">
    <property type="term" value="F:S-adenosylmethionine-dependent methyltransferase activity"/>
    <property type="evidence" value="ECO:0007669"/>
    <property type="project" value="InterPro"/>
</dbReference>
<evidence type="ECO:0000313" key="2">
    <source>
        <dbReference type="EMBL" id="WDV08708.1"/>
    </source>
</evidence>
<dbReference type="Pfam" id="PF08241">
    <property type="entry name" value="Methyltransf_11"/>
    <property type="match status" value="1"/>
</dbReference>
<organism evidence="2 3">
    <name type="scientific">Lysinibacillus irui</name>
    <dbReference type="NCBI Taxonomy" id="2998077"/>
    <lineage>
        <taxon>Bacteria</taxon>
        <taxon>Bacillati</taxon>
        <taxon>Bacillota</taxon>
        <taxon>Bacilli</taxon>
        <taxon>Bacillales</taxon>
        <taxon>Bacillaceae</taxon>
        <taxon>Lysinibacillus</taxon>
    </lineage>
</organism>
<dbReference type="GO" id="GO:0032259">
    <property type="term" value="P:methylation"/>
    <property type="evidence" value="ECO:0007669"/>
    <property type="project" value="UniProtKB-KW"/>
</dbReference>
<sequence length="254" mass="29438">MNEQSIKNKKAWEYRAYEFWSKSNGTPQDLATHMVENPGAFLKKHKQYFERIEGKKIANVCGSNGRKAVPLALLGAGVTVFDISAENQKYALELVGFANTSINYIVTDIYDIDLEMYSNHFDMIYLEGGILHYFNDIDKFMFILFSLLKDGGEMILSDFHPLRKCIVKGPNAEIQNQIQQGYFDKEIKNGDLAYKHFFDEHEQEDFPDVSIRLYTLSEIINSVITSGFKLKKFDEHRGWNNENIPWEFTILAFK</sequence>
<dbReference type="EMBL" id="CP113527">
    <property type="protein sequence ID" value="WDV08708.1"/>
    <property type="molecule type" value="Genomic_DNA"/>
</dbReference>
<evidence type="ECO:0000259" key="1">
    <source>
        <dbReference type="Pfam" id="PF08241"/>
    </source>
</evidence>
<dbReference type="InterPro" id="IPR029063">
    <property type="entry name" value="SAM-dependent_MTases_sf"/>
</dbReference>
<gene>
    <name evidence="2" type="ORF">OU989_09605</name>
</gene>
<dbReference type="SUPFAM" id="SSF53335">
    <property type="entry name" value="S-adenosyl-L-methionine-dependent methyltransferases"/>
    <property type="match status" value="1"/>
</dbReference>
<reference evidence="2" key="1">
    <citation type="submission" date="2022-11" db="EMBL/GenBank/DDBJ databases">
        <title>Lysinibacillus irui.</title>
        <authorList>
            <person name="Akintayo S.O."/>
        </authorList>
    </citation>
    <scope>NUCLEOTIDE SEQUENCE</scope>
    <source>
        <strain evidence="2">IRB4-01</strain>
    </source>
</reference>
<keyword evidence="2" id="KW-0489">Methyltransferase</keyword>
<dbReference type="KEGG" id="liu:OU989_09605"/>
<keyword evidence="2" id="KW-0808">Transferase</keyword>
<proteinExistence type="predicted"/>
<dbReference type="InterPro" id="IPR013216">
    <property type="entry name" value="Methyltransf_11"/>
</dbReference>
<name>A0AAJ5RNT0_9BACI</name>
<evidence type="ECO:0000313" key="3">
    <source>
        <dbReference type="Proteomes" id="UP001219585"/>
    </source>
</evidence>